<dbReference type="STRING" id="1754192.A0A1Y1WQZ0"/>
<dbReference type="AlphaFoldDB" id="A0A1Y1WQZ0"/>
<evidence type="ECO:0000256" key="2">
    <source>
        <dbReference type="ARBA" id="ARBA00005988"/>
    </source>
</evidence>
<dbReference type="InterPro" id="IPR000834">
    <property type="entry name" value="Peptidase_M14"/>
</dbReference>
<proteinExistence type="inferred from homology"/>
<evidence type="ECO:0000256" key="4">
    <source>
        <dbReference type="SAM" id="MobiDB-lite"/>
    </source>
</evidence>
<dbReference type="EMBL" id="MCFG01000330">
    <property type="protein sequence ID" value="ORX75892.1"/>
    <property type="molecule type" value="Genomic_DNA"/>
</dbReference>
<feature type="active site" description="Proton donor/acceptor" evidence="3">
    <location>
        <position position="143"/>
    </location>
</feature>
<evidence type="ECO:0000259" key="5">
    <source>
        <dbReference type="PROSITE" id="PS52035"/>
    </source>
</evidence>
<comment type="similarity">
    <text evidence="2 3">Belongs to the peptidase M14 family.</text>
</comment>
<protein>
    <recommendedName>
        <fullName evidence="5">Peptidase M14 domain-containing protein</fullName>
    </recommendedName>
</protein>
<dbReference type="PANTHER" id="PTHR12756">
    <property type="entry name" value="CYTOSOLIC CARBOXYPEPTIDASE"/>
    <property type="match status" value="1"/>
</dbReference>
<feature type="region of interest" description="Disordered" evidence="4">
    <location>
        <begin position="418"/>
        <end position="450"/>
    </location>
</feature>
<feature type="region of interest" description="Disordered" evidence="4">
    <location>
        <begin position="480"/>
        <end position="501"/>
    </location>
</feature>
<dbReference type="Proteomes" id="UP000193944">
    <property type="component" value="Unassembled WGS sequence"/>
</dbReference>
<name>A0A1Y1WQZ0_9FUNG</name>
<reference evidence="6 7" key="2">
    <citation type="submission" date="2016-08" db="EMBL/GenBank/DDBJ databases">
        <title>Pervasive Adenine N6-methylation of Active Genes in Fungi.</title>
        <authorList>
            <consortium name="DOE Joint Genome Institute"/>
            <person name="Mondo S.J."/>
            <person name="Dannebaum R.O."/>
            <person name="Kuo R.C."/>
            <person name="Labutti K."/>
            <person name="Haridas S."/>
            <person name="Kuo A."/>
            <person name="Salamov A."/>
            <person name="Ahrendt S.R."/>
            <person name="Lipzen A."/>
            <person name="Sullivan W."/>
            <person name="Andreopoulos W.B."/>
            <person name="Clum A."/>
            <person name="Lindquist E."/>
            <person name="Daum C."/>
            <person name="Ramamoorthy G.K."/>
            <person name="Gryganskyi A."/>
            <person name="Culley D."/>
            <person name="Magnuson J.K."/>
            <person name="James T.Y."/>
            <person name="O'Malley M.A."/>
            <person name="Stajich J.E."/>
            <person name="Spatafora J.W."/>
            <person name="Visel A."/>
            <person name="Grigoriev I.V."/>
        </authorList>
    </citation>
    <scope>NUCLEOTIDE SEQUENCE [LARGE SCALE GENOMIC DNA]</scope>
    <source>
        <strain evidence="6 7">S4</strain>
    </source>
</reference>
<gene>
    <name evidence="6" type="ORF">BCR32DRAFT_304417</name>
</gene>
<feature type="compositionally biased region" description="Low complexity" evidence="4">
    <location>
        <begin position="482"/>
        <end position="498"/>
    </location>
</feature>
<dbReference type="GO" id="GO:0006508">
    <property type="term" value="P:proteolysis"/>
    <property type="evidence" value="ECO:0007669"/>
    <property type="project" value="InterPro"/>
</dbReference>
<keyword evidence="7" id="KW-1185">Reference proteome</keyword>
<reference evidence="6 7" key="1">
    <citation type="submission" date="2016-08" db="EMBL/GenBank/DDBJ databases">
        <title>A Parts List for Fungal Cellulosomes Revealed by Comparative Genomics.</title>
        <authorList>
            <consortium name="DOE Joint Genome Institute"/>
            <person name="Haitjema C.H."/>
            <person name="Gilmore S.P."/>
            <person name="Henske J.K."/>
            <person name="Solomon K.V."/>
            <person name="De Groot R."/>
            <person name="Kuo A."/>
            <person name="Mondo S.J."/>
            <person name="Salamov A.A."/>
            <person name="Labutti K."/>
            <person name="Zhao Z."/>
            <person name="Chiniquy J."/>
            <person name="Barry K."/>
            <person name="Brewer H.M."/>
            <person name="Purvine S.O."/>
            <person name="Wright A.T."/>
            <person name="Boxma B."/>
            <person name="Van Alen T."/>
            <person name="Hackstein J.H."/>
            <person name="Baker S.E."/>
            <person name="Grigoriev I.V."/>
            <person name="O'Malley M.A."/>
        </authorList>
    </citation>
    <scope>NUCLEOTIDE SEQUENCE [LARGE SCALE GENOMIC DNA]</scope>
    <source>
        <strain evidence="6 7">S4</strain>
    </source>
</reference>
<evidence type="ECO:0000256" key="1">
    <source>
        <dbReference type="ARBA" id="ARBA00001947"/>
    </source>
</evidence>
<evidence type="ECO:0000313" key="6">
    <source>
        <dbReference type="EMBL" id="ORX75892.1"/>
    </source>
</evidence>
<dbReference type="SUPFAM" id="SSF53187">
    <property type="entry name" value="Zn-dependent exopeptidases"/>
    <property type="match status" value="1"/>
</dbReference>
<organism evidence="6 7">
    <name type="scientific">Anaeromyces robustus</name>
    <dbReference type="NCBI Taxonomy" id="1754192"/>
    <lineage>
        <taxon>Eukaryota</taxon>
        <taxon>Fungi</taxon>
        <taxon>Fungi incertae sedis</taxon>
        <taxon>Chytridiomycota</taxon>
        <taxon>Chytridiomycota incertae sedis</taxon>
        <taxon>Neocallimastigomycetes</taxon>
        <taxon>Neocallimastigales</taxon>
        <taxon>Neocallimastigaceae</taxon>
        <taxon>Anaeromyces</taxon>
    </lineage>
</organism>
<dbReference type="GO" id="GO:0008270">
    <property type="term" value="F:zinc ion binding"/>
    <property type="evidence" value="ECO:0007669"/>
    <property type="project" value="InterPro"/>
</dbReference>
<dbReference type="Gene3D" id="3.40.630.10">
    <property type="entry name" value="Zn peptidases"/>
    <property type="match status" value="1"/>
</dbReference>
<comment type="cofactor">
    <cofactor evidence="1">
        <name>Zn(2+)</name>
        <dbReference type="ChEBI" id="CHEBI:29105"/>
    </cofactor>
</comment>
<feature type="region of interest" description="Disordered" evidence="4">
    <location>
        <begin position="543"/>
        <end position="579"/>
    </location>
</feature>
<dbReference type="InterPro" id="IPR050821">
    <property type="entry name" value="Cytosolic_carboxypeptidase"/>
</dbReference>
<dbReference type="PROSITE" id="PS52035">
    <property type="entry name" value="PEPTIDASE_M14"/>
    <property type="match status" value="1"/>
</dbReference>
<feature type="compositionally biased region" description="Low complexity" evidence="4">
    <location>
        <begin position="431"/>
        <end position="450"/>
    </location>
</feature>
<comment type="caution">
    <text evidence="6">The sequence shown here is derived from an EMBL/GenBank/DDBJ whole genome shotgun (WGS) entry which is preliminary data.</text>
</comment>
<evidence type="ECO:0000256" key="3">
    <source>
        <dbReference type="PROSITE-ProRule" id="PRU01379"/>
    </source>
</evidence>
<sequence length="579" mass="68385">MYRTDKNGYNLNRVYKNPDENLHPTIWGIKKYISYLSSIADIEYYIDFHGHANKFGYFTFGNHFFKYPLNNYGDDIESSNRFLFDFISQTNSYTFAKLCSLNNRHFSILNCDFSNKNMDLYKIGSGRVTMYREFGIMHAYTIEANYYCSKEAHEITTSEDVNCSSPIPINKNVYIKTYSINIMMSMGHGILSSILEMNYSNYCEKKWSRLATSPFRNIDNVTLWAIEQSEQLLNNTCGESISPTYKKLIKRLLSTSCNDELFNYIGLDNKIKQVKNKIENNYKNEVKNFNFIEKIEIKNLEENDDNETKKDTSLVNNKSSEFLRIKNDLHQIEYNKIYNNNKEKINQTCNDNDNKNINMYKNSSEYNSLSADNILDNETNKKIKPKMELFKYLKSNSNIKILSMSNILNDKIKKDSFNNNKMLRKSRSDKQNLNYSNNENNNNNNKIYNNKKYYSTNDLFKYEKKKKEKVNSIFNINKYVENNNNNNNSNNNNNNNNNNEKRLPIRQKYNEFLREHRQILKSSKKYSINNVFNNSMESLNSMNSNNESLTMKKKNSSNYKLKKKIKNQTKKKKVKNNSV</sequence>
<feature type="domain" description="Peptidase M14" evidence="5">
    <location>
        <begin position="1"/>
        <end position="172"/>
    </location>
</feature>
<dbReference type="OrthoDB" id="10253041at2759"/>
<dbReference type="GO" id="GO:0004181">
    <property type="term" value="F:metallocarboxypeptidase activity"/>
    <property type="evidence" value="ECO:0007669"/>
    <property type="project" value="InterPro"/>
</dbReference>
<evidence type="ECO:0000313" key="7">
    <source>
        <dbReference type="Proteomes" id="UP000193944"/>
    </source>
</evidence>
<dbReference type="PANTHER" id="PTHR12756:SF12">
    <property type="entry name" value="CYTOSOLIC CARBOXYPEPTIDASE-LIKE PROTEIN 5"/>
    <property type="match status" value="1"/>
</dbReference>
<feature type="compositionally biased region" description="Basic residues" evidence="4">
    <location>
        <begin position="551"/>
        <end position="579"/>
    </location>
</feature>
<accession>A0A1Y1WQZ0</accession>